<dbReference type="Gene3D" id="3.40.190.290">
    <property type="match status" value="1"/>
</dbReference>
<name>A0ABR8MYY1_9BACL</name>
<dbReference type="InterPro" id="IPR036388">
    <property type="entry name" value="WH-like_DNA-bd_sf"/>
</dbReference>
<dbReference type="InterPro" id="IPR000847">
    <property type="entry name" value="LysR_HTH_N"/>
</dbReference>
<dbReference type="InterPro" id="IPR036390">
    <property type="entry name" value="WH_DNA-bd_sf"/>
</dbReference>
<accession>A0ABR8MYY1</accession>
<evidence type="ECO:0000313" key="6">
    <source>
        <dbReference type="EMBL" id="MBD3921093.1"/>
    </source>
</evidence>
<dbReference type="Proteomes" id="UP000609346">
    <property type="component" value="Unassembled WGS sequence"/>
</dbReference>
<evidence type="ECO:0000256" key="1">
    <source>
        <dbReference type="ARBA" id="ARBA00009437"/>
    </source>
</evidence>
<protein>
    <submittedName>
        <fullName evidence="6">LysR family transcriptional regulator</fullName>
    </submittedName>
</protein>
<evidence type="ECO:0000313" key="7">
    <source>
        <dbReference type="Proteomes" id="UP000609346"/>
    </source>
</evidence>
<feature type="domain" description="HTH lysR-type" evidence="5">
    <location>
        <begin position="1"/>
        <end position="58"/>
    </location>
</feature>
<dbReference type="InterPro" id="IPR005119">
    <property type="entry name" value="LysR_subst-bd"/>
</dbReference>
<evidence type="ECO:0000256" key="3">
    <source>
        <dbReference type="ARBA" id="ARBA00023125"/>
    </source>
</evidence>
<dbReference type="PANTHER" id="PTHR30126">
    <property type="entry name" value="HTH-TYPE TRANSCRIPTIONAL REGULATOR"/>
    <property type="match status" value="1"/>
</dbReference>
<dbReference type="PANTHER" id="PTHR30126:SF100">
    <property type="entry name" value="LYSR-FAMILY TRANSCRIPTIONAL REGULATOR"/>
    <property type="match status" value="1"/>
</dbReference>
<dbReference type="Gene3D" id="1.10.10.10">
    <property type="entry name" value="Winged helix-like DNA-binding domain superfamily/Winged helix DNA-binding domain"/>
    <property type="match status" value="1"/>
</dbReference>
<dbReference type="SUPFAM" id="SSF53850">
    <property type="entry name" value="Periplasmic binding protein-like II"/>
    <property type="match status" value="1"/>
</dbReference>
<dbReference type="SUPFAM" id="SSF46785">
    <property type="entry name" value="Winged helix' DNA-binding domain"/>
    <property type="match status" value="1"/>
</dbReference>
<dbReference type="CDD" id="cd05466">
    <property type="entry name" value="PBP2_LTTR_substrate"/>
    <property type="match status" value="1"/>
</dbReference>
<keyword evidence="4" id="KW-0804">Transcription</keyword>
<gene>
    <name evidence="6" type="ORF">H8B09_20165</name>
</gene>
<proteinExistence type="inferred from homology"/>
<evidence type="ECO:0000256" key="4">
    <source>
        <dbReference type="ARBA" id="ARBA00023163"/>
    </source>
</evidence>
<dbReference type="PRINTS" id="PR00039">
    <property type="entry name" value="HTHLYSR"/>
</dbReference>
<dbReference type="RefSeq" id="WP_191205387.1">
    <property type="nucleotide sequence ID" value="NZ_JACXZA010000005.1"/>
</dbReference>
<dbReference type="Pfam" id="PF03466">
    <property type="entry name" value="LysR_substrate"/>
    <property type="match status" value="1"/>
</dbReference>
<evidence type="ECO:0000256" key="2">
    <source>
        <dbReference type="ARBA" id="ARBA00023015"/>
    </source>
</evidence>
<dbReference type="EMBL" id="JACXZA010000005">
    <property type="protein sequence ID" value="MBD3921093.1"/>
    <property type="molecule type" value="Genomic_DNA"/>
</dbReference>
<sequence>MELTYLHTFREVAVRQSITKAADALGYAQSSVTTQIQKLEKAYDVQLFERFGKGLRLTTAGEELLSIANQMLELYQQSKEKLAQQGGGTMTIGTIDSLAAYYLPPFIQNIRNLHPQLSIRLQSENEPAIVSKVREGELDFGLLLDQHHQPTANDPSLSWITLRSEPLVIVARPDHPLANSNMDPQRQQPLTLVDLADQEWMMTEGSCNYRILLEKLLRSKVIPYRIGIELGNPEAIKRCVRAGSGIAILPRMAAEEELRRGELAVLPVEHPELSLSLLLVHHPKKWMSRAMQEFIELLRCNKAAVE</sequence>
<reference evidence="6 7" key="1">
    <citation type="submission" date="2020-09" db="EMBL/GenBank/DDBJ databases">
        <title>Paenibacillus sp. strain PR3 16S rRNA gene Genome sequencing and assembly.</title>
        <authorList>
            <person name="Kim J."/>
        </authorList>
    </citation>
    <scope>NUCLEOTIDE SEQUENCE [LARGE SCALE GENOMIC DNA]</scope>
    <source>
        <strain evidence="6 7">PR3</strain>
    </source>
</reference>
<keyword evidence="3" id="KW-0238">DNA-binding</keyword>
<dbReference type="Pfam" id="PF00126">
    <property type="entry name" value="HTH_1"/>
    <property type="match status" value="1"/>
</dbReference>
<comment type="caution">
    <text evidence="6">The sequence shown here is derived from an EMBL/GenBank/DDBJ whole genome shotgun (WGS) entry which is preliminary data.</text>
</comment>
<organism evidence="6 7">
    <name type="scientific">Paenibacillus terricola</name>
    <dbReference type="NCBI Taxonomy" id="2763503"/>
    <lineage>
        <taxon>Bacteria</taxon>
        <taxon>Bacillati</taxon>
        <taxon>Bacillota</taxon>
        <taxon>Bacilli</taxon>
        <taxon>Bacillales</taxon>
        <taxon>Paenibacillaceae</taxon>
        <taxon>Paenibacillus</taxon>
    </lineage>
</organism>
<keyword evidence="7" id="KW-1185">Reference proteome</keyword>
<keyword evidence="2" id="KW-0805">Transcription regulation</keyword>
<comment type="similarity">
    <text evidence="1">Belongs to the LysR transcriptional regulatory family.</text>
</comment>
<evidence type="ECO:0000259" key="5">
    <source>
        <dbReference type="PROSITE" id="PS50931"/>
    </source>
</evidence>
<dbReference type="PROSITE" id="PS50931">
    <property type="entry name" value="HTH_LYSR"/>
    <property type="match status" value="1"/>
</dbReference>